<dbReference type="InterPro" id="IPR038493">
    <property type="entry name" value="MqsR_sf"/>
</dbReference>
<organism evidence="2 3">
    <name type="scientific">Bordetella parapertussis</name>
    <dbReference type="NCBI Taxonomy" id="519"/>
    <lineage>
        <taxon>Bacteria</taxon>
        <taxon>Pseudomonadati</taxon>
        <taxon>Pseudomonadota</taxon>
        <taxon>Betaproteobacteria</taxon>
        <taxon>Burkholderiales</taxon>
        <taxon>Alcaligenaceae</taxon>
        <taxon>Bordetella</taxon>
    </lineage>
</organism>
<evidence type="ECO:0000256" key="1">
    <source>
        <dbReference type="SAM" id="MobiDB-lite"/>
    </source>
</evidence>
<accession>A0ABU5WZT8</accession>
<comment type="caution">
    <text evidence="2">The sequence shown here is derived from an EMBL/GenBank/DDBJ whole genome shotgun (WGS) entry which is preliminary data.</text>
</comment>
<feature type="compositionally biased region" description="Low complexity" evidence="1">
    <location>
        <begin position="29"/>
        <end position="43"/>
    </location>
</feature>
<dbReference type="InterPro" id="IPR031451">
    <property type="entry name" value="MqsR_toxin"/>
</dbReference>
<sequence length="119" mass="12974">MAGNPALGQDPARAAPAARRAGKDRRQVPRSARPPARLSPAGAVQARRPSGRAGFFHWRRVIDIVPAPTPRGFHKSMTTHADHRIWQDVYCPMAVMGAVYLKRTVSGGVLVVSFKSLRP</sequence>
<dbReference type="Proteomes" id="UP001324595">
    <property type="component" value="Unassembled WGS sequence"/>
</dbReference>
<feature type="region of interest" description="Disordered" evidence="1">
    <location>
        <begin position="1"/>
        <end position="50"/>
    </location>
</feature>
<evidence type="ECO:0000313" key="2">
    <source>
        <dbReference type="EMBL" id="MEB2662163.1"/>
    </source>
</evidence>
<dbReference type="RefSeq" id="WP_256624013.1">
    <property type="nucleotide sequence ID" value="NZ_AP019378.2"/>
</dbReference>
<dbReference type="Pfam" id="PF15723">
    <property type="entry name" value="MqsR_toxin"/>
    <property type="match status" value="1"/>
</dbReference>
<dbReference type="Gene3D" id="3.30.2310.40">
    <property type="match status" value="1"/>
</dbReference>
<evidence type="ECO:0000313" key="3">
    <source>
        <dbReference type="Proteomes" id="UP001324595"/>
    </source>
</evidence>
<gene>
    <name evidence="2" type="ORF">U5T69_02785</name>
</gene>
<reference evidence="2 3" key="1">
    <citation type="submission" date="2023-12" db="EMBL/GenBank/DDBJ databases">
        <title>Draft Genome Sequences of Bordetella parapertussis clinical Isolates from Colombia, 2023.</title>
        <authorList>
            <person name="Montilla E.A."/>
            <person name="Rojas F."/>
            <person name="Vargas M.N."/>
            <person name="Bonilla V."/>
            <person name="Duarte C."/>
        </authorList>
    </citation>
    <scope>NUCLEOTIDE SEQUENCE [LARGE SCALE GENOMIC DNA]</scope>
    <source>
        <strain evidence="2 3">320001806</strain>
    </source>
</reference>
<dbReference type="EMBL" id="JAXUBE010000004">
    <property type="protein sequence ID" value="MEB2662163.1"/>
    <property type="molecule type" value="Genomic_DNA"/>
</dbReference>
<name>A0ABU5WZT8_BORPP</name>
<proteinExistence type="predicted"/>
<protein>
    <submittedName>
        <fullName evidence="2">Type II toxin-antitoxin system MqsR family toxin</fullName>
    </submittedName>
</protein>
<keyword evidence="3" id="KW-1185">Reference proteome</keyword>